<dbReference type="OrthoDB" id="2205812at2759"/>
<feature type="region of interest" description="Disordered" evidence="1">
    <location>
        <begin position="94"/>
        <end position="119"/>
    </location>
</feature>
<evidence type="ECO:0000313" key="2">
    <source>
        <dbReference type="EMBL" id="OMJ16601.1"/>
    </source>
</evidence>
<dbReference type="AlphaFoldDB" id="A0A1R1XPN4"/>
<gene>
    <name evidence="2" type="ORF">AYI69_g7773</name>
</gene>
<dbReference type="EMBL" id="LSSM01003848">
    <property type="protein sequence ID" value="OMJ16601.1"/>
    <property type="molecule type" value="Genomic_DNA"/>
</dbReference>
<comment type="caution">
    <text evidence="2">The sequence shown here is derived from an EMBL/GenBank/DDBJ whole genome shotgun (WGS) entry which is preliminary data.</text>
</comment>
<sequence length="196" mass="21917">MYDSDKILTTEKLKKLIIWNKHFGDLAKDTTGNSRSAAKWRKLLSGDEDYFPECDDYIKWSEITKALNYTPYNKAPEVDGGNFTHTYDNQATRQDRGLETGRHGPQLQTDSQRTSSGVDVPGLPNQIPGLLFADDAVVLSDSAENLQTSLDTISTFSGSWEMAVDVSKCAIMAINCDDAVEMTLQWQTTRTTDNYT</sequence>
<evidence type="ECO:0008006" key="4">
    <source>
        <dbReference type="Google" id="ProtNLM"/>
    </source>
</evidence>
<protein>
    <recommendedName>
        <fullName evidence="4">Reverse transcriptase domain-containing protein</fullName>
    </recommendedName>
</protein>
<keyword evidence="3" id="KW-1185">Reference proteome</keyword>
<proteinExistence type="predicted"/>
<reference evidence="3" key="1">
    <citation type="submission" date="2017-01" db="EMBL/GenBank/DDBJ databases">
        <authorList>
            <person name="Wang Y."/>
            <person name="White M."/>
            <person name="Kvist S."/>
            <person name="Moncalvo J.-M."/>
        </authorList>
    </citation>
    <scope>NUCLEOTIDE SEQUENCE [LARGE SCALE GENOMIC DNA]</scope>
    <source>
        <strain evidence="3">ID-206-W2</strain>
    </source>
</reference>
<evidence type="ECO:0000313" key="3">
    <source>
        <dbReference type="Proteomes" id="UP000187429"/>
    </source>
</evidence>
<name>A0A1R1XPN4_9FUNG</name>
<feature type="compositionally biased region" description="Polar residues" evidence="1">
    <location>
        <begin position="106"/>
        <end position="117"/>
    </location>
</feature>
<accession>A0A1R1XPN4</accession>
<organism evidence="2 3">
    <name type="scientific">Smittium culicis</name>
    <dbReference type="NCBI Taxonomy" id="133412"/>
    <lineage>
        <taxon>Eukaryota</taxon>
        <taxon>Fungi</taxon>
        <taxon>Fungi incertae sedis</taxon>
        <taxon>Zoopagomycota</taxon>
        <taxon>Kickxellomycotina</taxon>
        <taxon>Harpellomycetes</taxon>
        <taxon>Harpellales</taxon>
        <taxon>Legeriomycetaceae</taxon>
        <taxon>Smittium</taxon>
    </lineage>
</organism>
<dbReference type="Proteomes" id="UP000187429">
    <property type="component" value="Unassembled WGS sequence"/>
</dbReference>
<evidence type="ECO:0000256" key="1">
    <source>
        <dbReference type="SAM" id="MobiDB-lite"/>
    </source>
</evidence>